<evidence type="ECO:0000313" key="2">
    <source>
        <dbReference type="EMBL" id="KAK4540752.1"/>
    </source>
</evidence>
<evidence type="ECO:0000256" key="1">
    <source>
        <dbReference type="SAM" id="MobiDB-lite"/>
    </source>
</evidence>
<sequence length="767" mass="84051">MSTSQTDGISSDQIQQPPLSSGATSSTQVRIIRPTVGRQSRYSRVAPGQSLWTPAALPGPAIDPALTSGTGASSEWDASLQSTTIVESPQGPVAAESGAVKRSARAEATPNEPAPVVPRKKTQNNSTAASAKDDLRPTELFAPDPMYPTIPYRPLQILAQQPGGHQKAQQLLAQWVNASVKWVEKIMVLSGDDKLDFSTTSFREECRAVQHRFAQLIEYAVHGNDRWLLERVDASTAQACITGAEIVADAAETLKNAYPDEDGFQFTIVICKDLAKTTIPHATPATLALPPVDTPGPRYDSAPAAGQHKGASGLATWSSSVPSPLPNASSQAQASVREVAVTIDGLDATAAPQIQATTQAIARQLVVPESNLTTSTPAQKDMGYAEADTDPRLHPNPQNHPLKNVDMTTQDKAELVFKWLELNNKNQAEVRRWFAEYEGYPFSSIVSVITEPLDALCQRCKQIADYGKGGASHWSPDVPRDLTKLVYDNMRTAASYLEAVEKHCTSAAETSRVKPARDACLDVLNRVAHVLGLTTEVPQYQLRLIKDRRAPRLAQPQSSGGKLSPSEQTQEHDRSMYPEHASAEVNKVRKFQIALHAIASLWPEMVKWKDMKWNDTEAEGPANMNRNTQRFALLHQQAKALAEFLNNPDSMPMDEDLPMDLSEYDSDLRKELLHSRNRLTTLFQEYEKSRIETSKDNARMAASSKAAKVALVGLERWLHHINKDLEGKVTDTIAGVRPALVKRLEQWKADKVTKASKGIEAVIISVD</sequence>
<accession>A0AAV9J8P5</accession>
<feature type="region of interest" description="Disordered" evidence="1">
    <location>
        <begin position="302"/>
        <end position="328"/>
    </location>
</feature>
<protein>
    <submittedName>
        <fullName evidence="2">Uncharacterized protein</fullName>
    </submittedName>
</protein>
<feature type="region of interest" description="Disordered" evidence="1">
    <location>
        <begin position="548"/>
        <end position="577"/>
    </location>
</feature>
<dbReference type="Proteomes" id="UP001324427">
    <property type="component" value="Unassembled WGS sequence"/>
</dbReference>
<reference evidence="2 3" key="1">
    <citation type="submission" date="2021-11" db="EMBL/GenBank/DDBJ databases">
        <title>Black yeast isolated from Biological Soil Crust.</title>
        <authorList>
            <person name="Kurbessoian T."/>
        </authorList>
    </citation>
    <scope>NUCLEOTIDE SEQUENCE [LARGE SCALE GENOMIC DNA]</scope>
    <source>
        <strain evidence="2 3">CCFEE 5522</strain>
    </source>
</reference>
<keyword evidence="3" id="KW-1185">Reference proteome</keyword>
<name>A0AAV9J8P5_9PEZI</name>
<feature type="compositionally biased region" description="Polar residues" evidence="1">
    <location>
        <begin position="1"/>
        <end position="29"/>
    </location>
</feature>
<feature type="compositionally biased region" description="Polar residues" evidence="1">
    <location>
        <begin position="315"/>
        <end position="328"/>
    </location>
</feature>
<gene>
    <name evidence="2" type="ORF">LTR36_008967</name>
</gene>
<feature type="region of interest" description="Disordered" evidence="1">
    <location>
        <begin position="1"/>
        <end position="140"/>
    </location>
</feature>
<evidence type="ECO:0000313" key="3">
    <source>
        <dbReference type="Proteomes" id="UP001324427"/>
    </source>
</evidence>
<comment type="caution">
    <text evidence="2">The sequence shown here is derived from an EMBL/GenBank/DDBJ whole genome shotgun (WGS) entry which is preliminary data.</text>
</comment>
<organism evidence="2 3">
    <name type="scientific">Oleoguttula mirabilis</name>
    <dbReference type="NCBI Taxonomy" id="1507867"/>
    <lineage>
        <taxon>Eukaryota</taxon>
        <taxon>Fungi</taxon>
        <taxon>Dikarya</taxon>
        <taxon>Ascomycota</taxon>
        <taxon>Pezizomycotina</taxon>
        <taxon>Dothideomycetes</taxon>
        <taxon>Dothideomycetidae</taxon>
        <taxon>Mycosphaerellales</taxon>
        <taxon>Teratosphaeriaceae</taxon>
        <taxon>Oleoguttula</taxon>
    </lineage>
</organism>
<proteinExistence type="predicted"/>
<feature type="compositionally biased region" description="Polar residues" evidence="1">
    <location>
        <begin position="555"/>
        <end position="568"/>
    </location>
</feature>
<dbReference type="AlphaFoldDB" id="A0AAV9J8P5"/>
<dbReference type="EMBL" id="JAVFHQ010000062">
    <property type="protein sequence ID" value="KAK4540752.1"/>
    <property type="molecule type" value="Genomic_DNA"/>
</dbReference>